<gene>
    <name evidence="3" type="ORF">CU097_008993</name>
</gene>
<dbReference type="CDD" id="cd22191">
    <property type="entry name" value="DPBB_RlpA_EXP_N-like"/>
    <property type="match status" value="1"/>
</dbReference>
<evidence type="ECO:0000256" key="2">
    <source>
        <dbReference type="SAM" id="Phobius"/>
    </source>
</evidence>
<keyword evidence="2" id="KW-0812">Transmembrane</keyword>
<reference evidence="3 4" key="1">
    <citation type="journal article" date="2018" name="G3 (Bethesda)">
        <title>Phylogenetic and Phylogenomic Definition of Rhizopus Species.</title>
        <authorList>
            <person name="Gryganskyi A.P."/>
            <person name="Golan J."/>
            <person name="Dolatabadi S."/>
            <person name="Mondo S."/>
            <person name="Robb S."/>
            <person name="Idnurm A."/>
            <person name="Muszewska A."/>
            <person name="Steczkiewicz K."/>
            <person name="Masonjones S."/>
            <person name="Liao H.L."/>
            <person name="Gajdeczka M.T."/>
            <person name="Anike F."/>
            <person name="Vuek A."/>
            <person name="Anishchenko I.M."/>
            <person name="Voigt K."/>
            <person name="de Hoog G.S."/>
            <person name="Smith M.E."/>
            <person name="Heitman J."/>
            <person name="Vilgalys R."/>
            <person name="Stajich J.E."/>
        </authorList>
    </citation>
    <scope>NUCLEOTIDE SEQUENCE [LARGE SCALE GENOMIC DNA]</scope>
    <source>
        <strain evidence="3 4">CBS 357.93</strain>
    </source>
</reference>
<dbReference type="AlphaFoldDB" id="A0A367K1Y4"/>
<keyword evidence="1" id="KW-0732">Signal</keyword>
<name>A0A367K1Y4_RHIAZ</name>
<protein>
    <recommendedName>
        <fullName evidence="5">RlpA-like protein double-psi beta-barrel domain-containing protein</fullName>
    </recommendedName>
</protein>
<dbReference type="InterPro" id="IPR036908">
    <property type="entry name" value="RlpA-like_sf"/>
</dbReference>
<evidence type="ECO:0000313" key="4">
    <source>
        <dbReference type="Proteomes" id="UP000252139"/>
    </source>
</evidence>
<dbReference type="PANTHER" id="PTHR31836:SF21">
    <property type="entry name" value="EXPANSIN-LIKE PROTEIN 7"/>
    <property type="match status" value="1"/>
</dbReference>
<evidence type="ECO:0000256" key="1">
    <source>
        <dbReference type="ARBA" id="ARBA00022729"/>
    </source>
</evidence>
<organism evidence="3 4">
    <name type="scientific">Rhizopus azygosporus</name>
    <name type="common">Rhizopus microsporus var. azygosporus</name>
    <dbReference type="NCBI Taxonomy" id="86630"/>
    <lineage>
        <taxon>Eukaryota</taxon>
        <taxon>Fungi</taxon>
        <taxon>Fungi incertae sedis</taxon>
        <taxon>Mucoromycota</taxon>
        <taxon>Mucoromycotina</taxon>
        <taxon>Mucoromycetes</taxon>
        <taxon>Mucorales</taxon>
        <taxon>Mucorineae</taxon>
        <taxon>Rhizopodaceae</taxon>
        <taxon>Rhizopus</taxon>
    </lineage>
</organism>
<dbReference type="EMBL" id="PJQL01000393">
    <property type="protein sequence ID" value="RCH96186.1"/>
    <property type="molecule type" value="Genomic_DNA"/>
</dbReference>
<dbReference type="PANTHER" id="PTHR31836">
    <property type="match status" value="1"/>
</dbReference>
<comment type="caution">
    <text evidence="3">The sequence shown here is derived from an EMBL/GenBank/DDBJ whole genome shotgun (WGS) entry which is preliminary data.</text>
</comment>
<keyword evidence="2" id="KW-1133">Transmembrane helix</keyword>
<accession>A0A367K1Y4</accession>
<feature type="transmembrane region" description="Helical" evidence="2">
    <location>
        <begin position="66"/>
        <end position="90"/>
    </location>
</feature>
<dbReference type="Proteomes" id="UP000252139">
    <property type="component" value="Unassembled WGS sequence"/>
</dbReference>
<keyword evidence="2" id="KW-0472">Membrane</keyword>
<dbReference type="OrthoDB" id="406505at2759"/>
<evidence type="ECO:0000313" key="3">
    <source>
        <dbReference type="EMBL" id="RCH96186.1"/>
    </source>
</evidence>
<sequence length="228" mass="24556">MLPEQSQSRNSRHNSLVLSSDQQFQHVHHPFGIMPDDAIVTERDPLIIPPPTVWTRFNEKHRFGKLILVAAGCLGIIIVMLSVLGGLGVYKNTRYRNQVGVSSIGKTRYKGDSWGTAKPGEFTMGGQGDATYYDPGVGYTSCGNLFTASDMVVALDGYDYGSYADPNQSPVCGACIIITGPLGSTKATIQDMCPSASCGRGSLDLSPAVFAKVGDFFDGRIPVNWTHC</sequence>
<proteinExistence type="predicted"/>
<dbReference type="Gene3D" id="2.40.40.10">
    <property type="entry name" value="RlpA-like domain"/>
    <property type="match status" value="1"/>
</dbReference>
<keyword evidence="4" id="KW-1185">Reference proteome</keyword>
<dbReference type="InterPro" id="IPR051477">
    <property type="entry name" value="Expansin_CellWall"/>
</dbReference>
<evidence type="ECO:0008006" key="5">
    <source>
        <dbReference type="Google" id="ProtNLM"/>
    </source>
</evidence>
<dbReference type="SUPFAM" id="SSF50685">
    <property type="entry name" value="Barwin-like endoglucanases"/>
    <property type="match status" value="1"/>
</dbReference>
<dbReference type="STRING" id="86630.A0A367K1Y4"/>